<dbReference type="InterPro" id="IPR036196">
    <property type="entry name" value="Ptyr_pPase_sf"/>
</dbReference>
<evidence type="ECO:0000256" key="2">
    <source>
        <dbReference type="ARBA" id="ARBA00013064"/>
    </source>
</evidence>
<accession>A0A4Z0F881</accession>
<dbReference type="Pfam" id="PF01451">
    <property type="entry name" value="LMWPc"/>
    <property type="match status" value="1"/>
</dbReference>
<comment type="caution">
    <text evidence="7">The sequence shown here is derived from an EMBL/GenBank/DDBJ whole genome shotgun (WGS) entry which is preliminary data.</text>
</comment>
<dbReference type="Gene3D" id="3.40.50.2300">
    <property type="match status" value="1"/>
</dbReference>
<dbReference type="InterPro" id="IPR017867">
    <property type="entry name" value="Tyr_phospatase_low_mol_wt"/>
</dbReference>
<protein>
    <recommendedName>
        <fullName evidence="2">protein-tyrosine-phosphatase</fullName>
        <ecNumber evidence="2">3.1.3.48</ecNumber>
    </recommendedName>
</protein>
<name>A0A4Z0F881_9GAMM</name>
<evidence type="ECO:0000313" key="7">
    <source>
        <dbReference type="EMBL" id="TFZ82248.1"/>
    </source>
</evidence>
<keyword evidence="8" id="KW-1185">Reference proteome</keyword>
<evidence type="ECO:0000256" key="3">
    <source>
        <dbReference type="ARBA" id="ARBA00022801"/>
    </source>
</evidence>
<proteinExistence type="inferred from homology"/>
<feature type="domain" description="Phosphotyrosine protein phosphatase I" evidence="6">
    <location>
        <begin position="2"/>
        <end position="145"/>
    </location>
</feature>
<sequence>MGNICRSPAAEGLLRDRFQREAPQWLDRIDIDSAGTHPYHVGRSPDPRMHDAARRRGIDLSSMRARLVKPADFAQFTHVFAMDQANLRHLRTLRPATAVCEPELFLDLLGGSVPQDVPDPYYGGVQGFDRVLDLLDAGCTALMNRLVVQLD</sequence>
<dbReference type="Proteomes" id="UP000297890">
    <property type="component" value="Unassembled WGS sequence"/>
</dbReference>
<reference evidence="7 8" key="1">
    <citation type="journal article" date="2019" name="ISME J.">
        <title>Candidatus Macondimonas diazotrophica, a novel gammaproteobacterial genus dominating crude-oil-contaminated coastal sediments.</title>
        <authorList>
            <person name="Karthikeyan S."/>
            <person name="Konstantinidis K."/>
        </authorList>
    </citation>
    <scope>NUCLEOTIDE SEQUENCE [LARGE SCALE GENOMIC DNA]</scope>
    <source>
        <strain evidence="7 8">KTK01</strain>
    </source>
</reference>
<feature type="active site" evidence="5">
    <location>
        <position position="6"/>
    </location>
</feature>
<organism evidence="7 8">
    <name type="scientific">Candidatus Macondimonas diazotrophica</name>
    <dbReference type="NCBI Taxonomy" id="2305248"/>
    <lineage>
        <taxon>Bacteria</taxon>
        <taxon>Pseudomonadati</taxon>
        <taxon>Pseudomonadota</taxon>
        <taxon>Gammaproteobacteria</taxon>
        <taxon>Chromatiales</taxon>
        <taxon>Ectothiorhodospiraceae</taxon>
        <taxon>Candidatus Macondimonas</taxon>
    </lineage>
</organism>
<comment type="similarity">
    <text evidence="1">Belongs to the low molecular weight phosphotyrosine protein phosphatase family.</text>
</comment>
<dbReference type="EMBL" id="SRIO01000011">
    <property type="protein sequence ID" value="TFZ82248.1"/>
    <property type="molecule type" value="Genomic_DNA"/>
</dbReference>
<gene>
    <name evidence="7" type="ORF">E4680_09475</name>
</gene>
<keyword evidence="3" id="KW-0378">Hydrolase</keyword>
<evidence type="ECO:0000256" key="4">
    <source>
        <dbReference type="ARBA" id="ARBA00022912"/>
    </source>
</evidence>
<dbReference type="SUPFAM" id="SSF52788">
    <property type="entry name" value="Phosphotyrosine protein phosphatases I"/>
    <property type="match status" value="1"/>
</dbReference>
<dbReference type="PRINTS" id="PR00719">
    <property type="entry name" value="LMWPTPASE"/>
</dbReference>
<evidence type="ECO:0000313" key="8">
    <source>
        <dbReference type="Proteomes" id="UP000297890"/>
    </source>
</evidence>
<dbReference type="InterPro" id="IPR050438">
    <property type="entry name" value="LMW_PTPase"/>
</dbReference>
<dbReference type="SMART" id="SM00226">
    <property type="entry name" value="LMWPc"/>
    <property type="match status" value="1"/>
</dbReference>
<dbReference type="PANTHER" id="PTHR11717:SF7">
    <property type="entry name" value="LOW MOLECULAR WEIGHT PHOSPHOTYROSINE PROTEIN PHOSPHATASE"/>
    <property type="match status" value="1"/>
</dbReference>
<keyword evidence="4" id="KW-0904">Protein phosphatase</keyword>
<dbReference type="GO" id="GO:0004725">
    <property type="term" value="F:protein tyrosine phosphatase activity"/>
    <property type="evidence" value="ECO:0007669"/>
    <property type="project" value="UniProtKB-EC"/>
</dbReference>
<evidence type="ECO:0000259" key="6">
    <source>
        <dbReference type="SMART" id="SM00226"/>
    </source>
</evidence>
<dbReference type="AlphaFoldDB" id="A0A4Z0F881"/>
<dbReference type="EC" id="3.1.3.48" evidence="2"/>
<dbReference type="CDD" id="cd16343">
    <property type="entry name" value="LMWPTP"/>
    <property type="match status" value="1"/>
</dbReference>
<evidence type="ECO:0000256" key="1">
    <source>
        <dbReference type="ARBA" id="ARBA00011063"/>
    </source>
</evidence>
<dbReference type="PANTHER" id="PTHR11717">
    <property type="entry name" value="LOW MOLECULAR WEIGHT PROTEIN TYROSINE PHOSPHATASE"/>
    <property type="match status" value="1"/>
</dbReference>
<dbReference type="OrthoDB" id="9784339at2"/>
<evidence type="ECO:0000256" key="5">
    <source>
        <dbReference type="PIRSR" id="PIRSR617867-1"/>
    </source>
</evidence>
<feature type="active site" description="Proton donor" evidence="5">
    <location>
        <position position="119"/>
    </location>
</feature>
<dbReference type="InterPro" id="IPR023485">
    <property type="entry name" value="Ptyr_pPase"/>
</dbReference>